<evidence type="ECO:0000313" key="5">
    <source>
        <dbReference type="EMBL" id="ESK55131.1"/>
    </source>
</evidence>
<feature type="binding site" description="axial binding residue" evidence="3">
    <location>
        <position position="29"/>
    </location>
    <ligand>
        <name>heme b</name>
        <dbReference type="ChEBI" id="CHEBI:60344"/>
    </ligand>
    <ligandPart>
        <name>Fe</name>
        <dbReference type="ChEBI" id="CHEBI:18248"/>
    </ligandPart>
</feature>
<feature type="binding site" description="axial binding residue" evidence="3">
    <location>
        <position position="124"/>
    </location>
    <ligand>
        <name>heme b</name>
        <dbReference type="ChEBI" id="CHEBI:60344"/>
    </ligand>
    <ligandPart>
        <name>Fe</name>
        <dbReference type="ChEBI" id="CHEBI:18248"/>
    </ligandPart>
</feature>
<keyword evidence="2 4" id="KW-0732">Signal</keyword>
<evidence type="ECO:0000256" key="3">
    <source>
        <dbReference type="PIRSR" id="PIRSR000029-1"/>
    </source>
</evidence>
<dbReference type="EMBL" id="AYEV01000021">
    <property type="protein sequence ID" value="ESK55131.1"/>
    <property type="molecule type" value="Genomic_DNA"/>
</dbReference>
<dbReference type="PATRIC" id="fig|1120928.5.peg.2197"/>
<feature type="chain" id="PRO_5004711283" description="Cytochrome b562" evidence="4">
    <location>
        <begin position="23"/>
        <end position="128"/>
    </location>
</feature>
<dbReference type="SUPFAM" id="SSF47175">
    <property type="entry name" value="Cytochromes"/>
    <property type="match status" value="1"/>
</dbReference>
<dbReference type="InterPro" id="IPR009155">
    <property type="entry name" value="Cyt_b562"/>
</dbReference>
<dbReference type="GO" id="GO:0009055">
    <property type="term" value="F:electron transfer activity"/>
    <property type="evidence" value="ECO:0007669"/>
    <property type="project" value="InterPro"/>
</dbReference>
<accession>V2V2L4</accession>
<dbReference type="GO" id="GO:0005506">
    <property type="term" value="F:iron ion binding"/>
    <property type="evidence" value="ECO:0007669"/>
    <property type="project" value="InterPro"/>
</dbReference>
<dbReference type="InterPro" id="IPR010980">
    <property type="entry name" value="Cyt_c/b562"/>
</dbReference>
<evidence type="ECO:0000313" key="6">
    <source>
        <dbReference type="Proteomes" id="UP000017404"/>
    </source>
</evidence>
<gene>
    <name evidence="5" type="ORF">F990_02169</name>
</gene>
<comment type="caution">
    <text evidence="5">The sequence shown here is derived from an EMBL/GenBank/DDBJ whole genome shotgun (WGS) entry which is preliminary data.</text>
</comment>
<dbReference type="eggNOG" id="COG3783">
    <property type="taxonomic scope" value="Bacteria"/>
</dbReference>
<dbReference type="RefSeq" id="WP_018679872.1">
    <property type="nucleotide sequence ID" value="NZ_AYEV01000021.1"/>
</dbReference>
<dbReference type="GO" id="GO:0020037">
    <property type="term" value="F:heme binding"/>
    <property type="evidence" value="ECO:0007669"/>
    <property type="project" value="InterPro"/>
</dbReference>
<dbReference type="NCBIfam" id="NF011632">
    <property type="entry name" value="PRK15058.1"/>
    <property type="match status" value="1"/>
</dbReference>
<dbReference type="AlphaFoldDB" id="V2V2L4"/>
<sequence>MKKLIISLLISGAAILTQNTMAADLDTDMWALAKNYKAFHKSENTSDALKSLDAMKFAANDAKQSVPNKLKSLAKDDVQVVGYQAGLDALIAEIDKTATLVQANQLDQAKNEAKNLLTIRDENHKKFK</sequence>
<keyword evidence="6" id="KW-1185">Reference proteome</keyword>
<evidence type="ECO:0000256" key="4">
    <source>
        <dbReference type="SAM" id="SignalP"/>
    </source>
</evidence>
<evidence type="ECO:0008006" key="7">
    <source>
        <dbReference type="Google" id="ProtNLM"/>
    </source>
</evidence>
<dbReference type="PIRSF" id="PIRSF000029">
    <property type="entry name" value="Cytochrome_b562"/>
    <property type="match status" value="1"/>
</dbReference>
<dbReference type="Proteomes" id="UP000017404">
    <property type="component" value="Unassembled WGS sequence"/>
</dbReference>
<keyword evidence="3" id="KW-0408">Iron</keyword>
<proteinExistence type="inferred from homology"/>
<reference evidence="5 6" key="1">
    <citation type="submission" date="2013-10" db="EMBL/GenBank/DDBJ databases">
        <title>The Genome Sequence of Acinetobacter tjernbergiae CIP107465.</title>
        <authorList>
            <consortium name="The Broad Institute Genomics Platform"/>
            <consortium name="The Broad Institute Genome Sequencing Center for Infectious Disease"/>
            <person name="Cerqueira G."/>
            <person name="Feldgarden M."/>
            <person name="Courvalin P."/>
            <person name="Grillot-Courvalin C."/>
            <person name="Clermont D."/>
            <person name="Rocha E."/>
            <person name="Yoon E.-J."/>
            <person name="Nemec A."/>
            <person name="Young S.K."/>
            <person name="Zeng Q."/>
            <person name="Gargeya S."/>
            <person name="Fitzgerald M."/>
            <person name="Abouelleil A."/>
            <person name="Alvarado L."/>
            <person name="Berlin A.M."/>
            <person name="Chapman S.B."/>
            <person name="Gainer-Dewar J."/>
            <person name="Goldberg J."/>
            <person name="Gnerre S."/>
            <person name="Griggs A."/>
            <person name="Gujja S."/>
            <person name="Hansen M."/>
            <person name="Howarth C."/>
            <person name="Imamovic A."/>
            <person name="Ireland A."/>
            <person name="Larimer J."/>
            <person name="McCowan C."/>
            <person name="Murphy C."/>
            <person name="Pearson M."/>
            <person name="Poon T.W."/>
            <person name="Priest M."/>
            <person name="Roberts A."/>
            <person name="Saif S."/>
            <person name="Shea T."/>
            <person name="Sykes S."/>
            <person name="Wortman J."/>
            <person name="Nusbaum C."/>
            <person name="Birren B."/>
        </authorList>
    </citation>
    <scope>NUCLEOTIDE SEQUENCE [LARGE SCALE GENOMIC DNA]</scope>
    <source>
        <strain evidence="5 6">CIP 107465</strain>
    </source>
</reference>
<evidence type="ECO:0000256" key="2">
    <source>
        <dbReference type="ARBA" id="ARBA00022729"/>
    </source>
</evidence>
<dbReference type="STRING" id="202955.GCA_000759995_00337"/>
<protein>
    <recommendedName>
        <fullName evidence="7">Cytochrome b562</fullName>
    </recommendedName>
</protein>
<dbReference type="GO" id="GO:0022900">
    <property type="term" value="P:electron transport chain"/>
    <property type="evidence" value="ECO:0007669"/>
    <property type="project" value="InterPro"/>
</dbReference>
<dbReference type="Pfam" id="PF07361">
    <property type="entry name" value="Cytochrom_B562"/>
    <property type="match status" value="1"/>
</dbReference>
<keyword evidence="3" id="KW-0349">Heme</keyword>
<dbReference type="OrthoDB" id="6693379at2"/>
<keyword evidence="3" id="KW-0479">Metal-binding</keyword>
<name>V2V2L4_9GAMM</name>
<comment type="cofactor">
    <cofactor evidence="3">
        <name>heme b</name>
        <dbReference type="ChEBI" id="CHEBI:60344"/>
    </cofactor>
    <text evidence="3">Binds 1 heme b (iron(II)-protoporphyrin IX) group per molecule.</text>
</comment>
<dbReference type="Gene3D" id="1.20.120.10">
    <property type="entry name" value="Cytochrome c/b562"/>
    <property type="match status" value="1"/>
</dbReference>
<organism evidence="5 6">
    <name type="scientific">Acinetobacter tjernbergiae DSM 14971 = CIP 107465</name>
    <dbReference type="NCBI Taxonomy" id="1120928"/>
    <lineage>
        <taxon>Bacteria</taxon>
        <taxon>Pseudomonadati</taxon>
        <taxon>Pseudomonadota</taxon>
        <taxon>Gammaproteobacteria</taxon>
        <taxon>Moraxellales</taxon>
        <taxon>Moraxellaceae</taxon>
        <taxon>Acinetobacter</taxon>
    </lineage>
</organism>
<comment type="similarity">
    <text evidence="1">Belongs to the cytochrome b562 family.</text>
</comment>
<dbReference type="GO" id="GO:0042597">
    <property type="term" value="C:periplasmic space"/>
    <property type="evidence" value="ECO:0007669"/>
    <property type="project" value="InterPro"/>
</dbReference>
<evidence type="ECO:0000256" key="1">
    <source>
        <dbReference type="ARBA" id="ARBA00005523"/>
    </source>
</evidence>
<feature type="signal peptide" evidence="4">
    <location>
        <begin position="1"/>
        <end position="22"/>
    </location>
</feature>